<dbReference type="eggNOG" id="COG1483">
    <property type="taxonomic scope" value="Bacteria"/>
</dbReference>
<evidence type="ECO:0000256" key="1">
    <source>
        <dbReference type="SAM" id="Coils"/>
    </source>
</evidence>
<dbReference type="InParanoid" id="Q2LTY1"/>
<organism evidence="3 4">
    <name type="scientific">Syntrophus aciditrophicus (strain SB)</name>
    <dbReference type="NCBI Taxonomy" id="56780"/>
    <lineage>
        <taxon>Bacteria</taxon>
        <taxon>Pseudomonadati</taxon>
        <taxon>Thermodesulfobacteriota</taxon>
        <taxon>Syntrophia</taxon>
        <taxon>Syntrophales</taxon>
        <taxon>Syntrophaceae</taxon>
        <taxon>Syntrophus</taxon>
    </lineage>
</organism>
<dbReference type="InterPro" id="IPR007555">
    <property type="entry name" value="DUF499"/>
</dbReference>
<gene>
    <name evidence="3" type="ORF">SYN_01847</name>
</gene>
<proteinExistence type="predicted"/>
<feature type="region of interest" description="Disordered" evidence="2">
    <location>
        <begin position="855"/>
        <end position="902"/>
    </location>
</feature>
<keyword evidence="1" id="KW-0175">Coiled coil</keyword>
<dbReference type="HOGENOM" id="CLU_010124_0_0_7"/>
<dbReference type="AlphaFoldDB" id="Q2LTY1"/>
<feature type="coiled-coil region" evidence="1">
    <location>
        <begin position="653"/>
        <end position="683"/>
    </location>
</feature>
<evidence type="ECO:0000256" key="2">
    <source>
        <dbReference type="SAM" id="MobiDB-lite"/>
    </source>
</evidence>
<dbReference type="KEGG" id="sat:SYN_01847"/>
<dbReference type="RefSeq" id="WP_011417561.1">
    <property type="nucleotide sequence ID" value="NC_007759.1"/>
</dbReference>
<sequence length="972" mass="106638">MSTHALRPWTDLVKLHPDVEAGALTEAVFAIDLGAIAANDPNVPVVNRDPEAFFRATYLTADLRKLLDEVLASLSGKSGYNRVLKLRVPFGGGKSHTLASLFHAARKREALDGIPEAKEFARPGNVAVAVFDGEKFDARNGKTLKDGRTIQTMWGWIAWQIDPEKAFPLVAEHDKDRVSPGGDVIRELLTKGASGRPVLILLDEVLKYMERSAAVSVLDSTLQRQAKDFFQNLTVEVAGSEKAALVYSLTWSAREALGNVGLLAEIDKLASRVDQLREPVSGDEVLPILQRRLLGGAPDASSATEVSTAYQDVVTGMQRAHAETPSERQQAEEEGRLLRDRMRAAYPFHPALIDIMRERWTAVDAFQRTRGALRFLASCMHSLKKNGGAKALLGPGDVPVKDVDVRVKMLKELGVQNDYDPVITADIDGPNARAKRIDDRMARETPALASVKPATRIATAILLYSFGGLRRESSGSDETLPPGVTENELLAACVGPELDNITATAVLSELRNTCLYLHYDGVRYCFKKDPNVTKLIEDAEQTVAREDSQARGHGPVRSQIKEMLDARLAGHHTAIVWPAKSQDIPDEDPRFLVAYLPLEFAAEGKSEQDRQAKEHLTKYGDRPRRFRNGLGLAIPEKKQIEALRRAVRYLLAIDRVEAKKQQLRLTKDQLDQLRERKRTEQAAAESCFRELYTAAWLPRVQDGGLEIEKVERGGRPLQATGVHERIMELLTSVGTPRIHGSVTPRKITERVRLGESPAAGEQPLMGIKTSDVLESFYRDIAPPRLESASILRKGIARGVSEGIFAYTSGVVPAFGPDGKYQVNRNKVLIGSDHPFSDDEIDFESGFLMMPQAVPDPATARPAGTSPIDTDTTPLPGVHETPTGMDEGTGSDPATAGSGAAGRRKRIVMTFEASREQVFKAFPAIANLADKSDGARVRIRVEGSSNAGFDPSWLRNAVDEPLDEADIDRTTEE</sequence>
<evidence type="ECO:0000313" key="3">
    <source>
        <dbReference type="EMBL" id="ABC77539.1"/>
    </source>
</evidence>
<evidence type="ECO:0000313" key="4">
    <source>
        <dbReference type="Proteomes" id="UP000001933"/>
    </source>
</evidence>
<feature type="region of interest" description="Disordered" evidence="2">
    <location>
        <begin position="944"/>
        <end position="972"/>
    </location>
</feature>
<dbReference type="STRING" id="56780.SYN_01847"/>
<name>Q2LTY1_SYNAS</name>
<dbReference type="Proteomes" id="UP000001933">
    <property type="component" value="Chromosome"/>
</dbReference>
<keyword evidence="4" id="KW-1185">Reference proteome</keyword>
<accession>Q2LTY1</accession>
<dbReference type="Pfam" id="PF04465">
    <property type="entry name" value="DUF499"/>
    <property type="match status" value="1"/>
</dbReference>
<protein>
    <submittedName>
        <fullName evidence="3">ATPase of AAA+ superfamily</fullName>
    </submittedName>
</protein>
<dbReference type="EMBL" id="CP000252">
    <property type="protein sequence ID" value="ABC77539.1"/>
    <property type="molecule type" value="Genomic_DNA"/>
</dbReference>
<reference evidence="3 4" key="1">
    <citation type="journal article" date="2007" name="Proc. Natl. Acad. Sci. U.S.A.">
        <title>The genome of Syntrophus aciditrophicus: life at the thermodynamic limit of microbial growth.</title>
        <authorList>
            <person name="McInerney M.J."/>
            <person name="Rohlin L."/>
            <person name="Mouttaki H."/>
            <person name="Kim U."/>
            <person name="Krupp R.S."/>
            <person name="Rios-Hernandez L."/>
            <person name="Sieber J."/>
            <person name="Struchtemeyer C.G."/>
            <person name="Bhattacharyya A."/>
            <person name="Campbell J.W."/>
            <person name="Gunsalus R.P."/>
        </authorList>
    </citation>
    <scope>NUCLEOTIDE SEQUENCE [LARGE SCALE GENOMIC DNA]</scope>
    <source>
        <strain evidence="3 4">SB</strain>
    </source>
</reference>